<comment type="caution">
    <text evidence="9">The sequence shown here is derived from an EMBL/GenBank/DDBJ whole genome shotgun (WGS) entry which is preliminary data.</text>
</comment>
<dbReference type="PANTHER" id="PTHR34644:SF2">
    <property type="entry name" value="SINGLE-PASS MEMBRANE AND COILED-COIL DOMAIN-CONTAINING PROTEIN 4"/>
    <property type="match status" value="1"/>
</dbReference>
<dbReference type="Proteomes" id="UP000094527">
    <property type="component" value="Unassembled WGS sequence"/>
</dbReference>
<evidence type="ECO:0000256" key="1">
    <source>
        <dbReference type="ARBA" id="ARBA00004167"/>
    </source>
</evidence>
<comment type="subcellular location">
    <subcellularLocation>
        <location evidence="1">Membrane</location>
        <topology evidence="1">Single-pass membrane protein</topology>
    </subcellularLocation>
</comment>
<keyword evidence="5 8" id="KW-1133">Transmembrane helix</keyword>
<gene>
    <name evidence="9" type="ORF">Ocin01_13456</name>
</gene>
<keyword evidence="6" id="KW-0175">Coiled coil</keyword>
<dbReference type="Pfam" id="PF15012">
    <property type="entry name" value="DUF4519"/>
    <property type="match status" value="1"/>
</dbReference>
<evidence type="ECO:0000256" key="3">
    <source>
        <dbReference type="ARBA" id="ARBA00017028"/>
    </source>
</evidence>
<reference evidence="9 10" key="1">
    <citation type="journal article" date="2016" name="Genome Biol. Evol.">
        <title>Gene Family Evolution Reflects Adaptation to Soil Environmental Stressors in the Genome of the Collembolan Orchesella cincta.</title>
        <authorList>
            <person name="Faddeeva-Vakhrusheva A."/>
            <person name="Derks M.F."/>
            <person name="Anvar S.Y."/>
            <person name="Agamennone V."/>
            <person name="Suring W."/>
            <person name="Smit S."/>
            <person name="van Straalen N.M."/>
            <person name="Roelofs D."/>
        </authorList>
    </citation>
    <scope>NUCLEOTIDE SEQUENCE [LARGE SCALE GENOMIC DNA]</scope>
    <source>
        <tissue evidence="9">Mixed pool</tissue>
    </source>
</reference>
<dbReference type="PANTHER" id="PTHR34644">
    <property type="entry name" value="SINGLE-PASS MEMBRANE AND COILED-COIL DOMAIN-CONTAINING PROTEIN 4"/>
    <property type="match status" value="1"/>
</dbReference>
<sequence>MSQVAILHEYLWTHTAAAMRQLKGKVKETPAQKKERKKEFRENKENIMKIAVPALVIAAIVVFLIVYMAAGRPKTY</sequence>
<keyword evidence="7 8" id="KW-0472">Membrane</keyword>
<evidence type="ECO:0000256" key="2">
    <source>
        <dbReference type="ARBA" id="ARBA00009202"/>
    </source>
</evidence>
<dbReference type="OMA" id="HEYLWTH"/>
<evidence type="ECO:0000313" key="9">
    <source>
        <dbReference type="EMBL" id="ODM93226.1"/>
    </source>
</evidence>
<dbReference type="AlphaFoldDB" id="A0A1D2MJI5"/>
<comment type="similarity">
    <text evidence="2">Belongs to the SMCO4 family.</text>
</comment>
<protein>
    <recommendedName>
        <fullName evidence="3">Single-pass membrane and coiled-coil domain-containing protein 4 homolog</fullName>
    </recommendedName>
</protein>
<dbReference type="GO" id="GO:0016020">
    <property type="term" value="C:membrane"/>
    <property type="evidence" value="ECO:0007669"/>
    <property type="project" value="UniProtKB-SubCell"/>
</dbReference>
<evidence type="ECO:0000256" key="4">
    <source>
        <dbReference type="ARBA" id="ARBA00022692"/>
    </source>
</evidence>
<keyword evidence="10" id="KW-1185">Reference proteome</keyword>
<evidence type="ECO:0000313" key="10">
    <source>
        <dbReference type="Proteomes" id="UP000094527"/>
    </source>
</evidence>
<name>A0A1D2MJI5_ORCCI</name>
<evidence type="ECO:0000256" key="6">
    <source>
        <dbReference type="ARBA" id="ARBA00023054"/>
    </source>
</evidence>
<keyword evidence="4 8" id="KW-0812">Transmembrane</keyword>
<proteinExistence type="inferred from homology"/>
<evidence type="ECO:0000256" key="7">
    <source>
        <dbReference type="ARBA" id="ARBA00023136"/>
    </source>
</evidence>
<accession>A0A1D2MJI5</accession>
<feature type="transmembrane region" description="Helical" evidence="8">
    <location>
        <begin position="47"/>
        <end position="70"/>
    </location>
</feature>
<dbReference type="EMBL" id="LJIJ01001043">
    <property type="protein sequence ID" value="ODM93226.1"/>
    <property type="molecule type" value="Genomic_DNA"/>
</dbReference>
<evidence type="ECO:0000256" key="8">
    <source>
        <dbReference type="SAM" id="Phobius"/>
    </source>
</evidence>
<organism evidence="9 10">
    <name type="scientific">Orchesella cincta</name>
    <name type="common">Springtail</name>
    <name type="synonym">Podura cincta</name>
    <dbReference type="NCBI Taxonomy" id="48709"/>
    <lineage>
        <taxon>Eukaryota</taxon>
        <taxon>Metazoa</taxon>
        <taxon>Ecdysozoa</taxon>
        <taxon>Arthropoda</taxon>
        <taxon>Hexapoda</taxon>
        <taxon>Collembola</taxon>
        <taxon>Entomobryomorpha</taxon>
        <taxon>Entomobryoidea</taxon>
        <taxon>Orchesellidae</taxon>
        <taxon>Orchesellinae</taxon>
        <taxon>Orchesella</taxon>
    </lineage>
</organism>
<dbReference type="InterPro" id="IPR027960">
    <property type="entry name" value="DUF4519"/>
</dbReference>
<evidence type="ECO:0000256" key="5">
    <source>
        <dbReference type="ARBA" id="ARBA00022989"/>
    </source>
</evidence>